<name>A0A4P9WKT9_9FUNG</name>
<dbReference type="EMBL" id="KZ994168">
    <property type="protein sequence ID" value="RKO93621.1"/>
    <property type="molecule type" value="Genomic_DNA"/>
</dbReference>
<accession>A0A4P9WKT9</accession>
<sequence>MVVAEAQGSSQAFMNHKRPPFPATALVDRTHRSHPTPSVITTNGSSYPRSSPTPLQCSTSPLPHSNAQAPSPHPEEQTQQPSTPRSQRQTEAPKPATLRRRPRYNTTPTGTWPCLAPPHRRSATTPAPLAHQLTNQSPHPQGPQHPPSPIKAKKDTEVPEDEPTDQLPDEPCVVLAGDNR</sequence>
<evidence type="ECO:0000313" key="3">
    <source>
        <dbReference type="Proteomes" id="UP000269721"/>
    </source>
</evidence>
<keyword evidence="3" id="KW-1185">Reference proteome</keyword>
<feature type="compositionally biased region" description="Polar residues" evidence="1">
    <location>
        <begin position="77"/>
        <end position="90"/>
    </location>
</feature>
<evidence type="ECO:0000256" key="1">
    <source>
        <dbReference type="SAM" id="MobiDB-lite"/>
    </source>
</evidence>
<organism evidence="2 3">
    <name type="scientific">Blyttiomyces helicus</name>
    <dbReference type="NCBI Taxonomy" id="388810"/>
    <lineage>
        <taxon>Eukaryota</taxon>
        <taxon>Fungi</taxon>
        <taxon>Fungi incertae sedis</taxon>
        <taxon>Chytridiomycota</taxon>
        <taxon>Chytridiomycota incertae sedis</taxon>
        <taxon>Chytridiomycetes</taxon>
        <taxon>Chytridiomycetes incertae sedis</taxon>
        <taxon>Blyttiomyces</taxon>
    </lineage>
</organism>
<dbReference type="AlphaFoldDB" id="A0A4P9WKT9"/>
<proteinExistence type="predicted"/>
<feature type="region of interest" description="Disordered" evidence="1">
    <location>
        <begin position="1"/>
        <end position="180"/>
    </location>
</feature>
<feature type="compositionally biased region" description="Acidic residues" evidence="1">
    <location>
        <begin position="158"/>
        <end position="168"/>
    </location>
</feature>
<protein>
    <submittedName>
        <fullName evidence="2">Uncharacterized protein</fullName>
    </submittedName>
</protein>
<gene>
    <name evidence="2" type="ORF">BDK51DRAFT_44307</name>
</gene>
<reference evidence="3" key="1">
    <citation type="journal article" date="2018" name="Nat. Microbiol.">
        <title>Leveraging single-cell genomics to expand the fungal tree of life.</title>
        <authorList>
            <person name="Ahrendt S.R."/>
            <person name="Quandt C.A."/>
            <person name="Ciobanu D."/>
            <person name="Clum A."/>
            <person name="Salamov A."/>
            <person name="Andreopoulos B."/>
            <person name="Cheng J.F."/>
            <person name="Woyke T."/>
            <person name="Pelin A."/>
            <person name="Henrissat B."/>
            <person name="Reynolds N.K."/>
            <person name="Benny G.L."/>
            <person name="Smith M.E."/>
            <person name="James T.Y."/>
            <person name="Grigoriev I.V."/>
        </authorList>
    </citation>
    <scope>NUCLEOTIDE SEQUENCE [LARGE SCALE GENOMIC DNA]</scope>
</reference>
<evidence type="ECO:0000313" key="2">
    <source>
        <dbReference type="EMBL" id="RKO93621.1"/>
    </source>
</evidence>
<feature type="compositionally biased region" description="Polar residues" evidence="1">
    <location>
        <begin position="35"/>
        <end position="69"/>
    </location>
</feature>
<feature type="compositionally biased region" description="Pro residues" evidence="1">
    <location>
        <begin position="140"/>
        <end position="149"/>
    </location>
</feature>
<dbReference type="Proteomes" id="UP000269721">
    <property type="component" value="Unassembled WGS sequence"/>
</dbReference>